<dbReference type="HOGENOM" id="CLU_000197_0_0_1"/>
<dbReference type="KEGG" id="cqu:CpipJ_CPIJ007815"/>
<dbReference type="InterPro" id="IPR050708">
    <property type="entry name" value="T6SS_VgrG/RHS"/>
</dbReference>
<dbReference type="VEuPathDB" id="VectorBase:CPIJ040896"/>
<protein>
    <recommendedName>
        <fullName evidence="1">Tox-SGS domain-containing protein</fullName>
    </recommendedName>
</protein>
<dbReference type="STRING" id="7176.B0WKJ0"/>
<sequence>MLRVSEFKKSPNSLGDPVGREVCVKYDDRKKLTPVYVKYGRDLAKVTNLSKDWNVTVFDSSLNQAVLPWMVIPGSSDKRIVFNTNEKGLKLFSDKDSSGTLVDGGASTKTEDLNQPDSAVHLISANGKVCAMTLDDNHLVQNFKLLNGKLEEQDYPEVTVMEGKIIPVIKSSGDTEYLAHCSEKKLTLYNLIKSGSGKSERSIKMNAICQKLFYTENKQVLLISNEGLHVLSLADDKISPSYYCSHFSKDEGWTKNFYDTIQLVKVGTEEVLISTGPNGIQAVKISNECKVYTIQDDPDKIKHVAIGNAVGKGPNQIEVTGYYNTELYSFTLTFAESQVIPEPTVEEPQQPPQPTAPKPDSKFKLSNNFAKPTRWLVDTLDESHFRNTVNKLTGRVELAFPLVDLQDRFGVPIKLMAYYREGLGGEQTGVLGRHWTLGRDCIVLDDKGSVFGEMHEYFLVKDQVRIRLVKREISTGKKFEPTTEQKKKIAIMERMMKIPLDFERYTLQINSDGVIYGNQLIYHDGSTFKTSPLDEKSLKLEQFQLPVGDSSVLKKESVTDNLKFCTKFEKEDCSNLETSSARNVSIKYPHYFISQNKETTWVHVLKPNGKGVQEKVSFPKEMVHRSSSHSTFVATKLADNSTHVRPFRSISNNKAIQVEVVSKESLKSVNGEQSISYEYQDPVLRDSQVMFKTTLVIPGSNKKAFGFYQESVDFITNEQVVQVMDSKGDLFDPEYVKRMNEVQEEQRKQRDEPEADGKQMILDKSGTLPILSTKPYVKDDRAMISFFSFEDYESGEGEKPVKGIIKLQINDWIYIEADTSSLKRPLSPKIDLTAKIAATEADLHVDHVRLTPLNFNFEARVYDSRTSQRVVTIHNNGRVTRFVHDDYSRRIAEIDELGGIKYFATYAIEEGSNSRLQMRPKVGFVESFSPYTAGGRWKTMKEHKVEPGKIRLNGYPYSQIVYHPNPLEIRHKVAQPGELYSIKKGSFLHTFDISSSVSFINSNYPTAEGFRCEEERKPNGMTQVTVYNRRNKKVAEYIAVRDYKNALTTYLYDEFGNEIQKLPPKFYETSRTGKMSPEKVKRDTAWATNSEYNKEGSLLMKRSTPDGGLVEFIYDDYNQLRYQLHYNEAKQVDKIVYFRYNLHGQVYETGWLNATAGLADELRKDVNADLPERSHVLYFDYGETDSDPAMRGRTQRVIKQNGDLQFKQVLFYDEDGNVLRKSFLSQNANETLSLDYLWKNDQITGIRYPFFVKGKQLVLRYEHNLRGEVTSISLINDKSETPIVKLGHDAQGKVTEISHQYGMNKFNQSYEYEAPGYLKIIKNPYLTETLYYTEKGYGAEPVGDGSILRTEFHAMWHNQCDQNLIPLTARAFISDKLNAKMAELCFDALLERGYFDGQGRPLKSYYPDLEVDIPIKCSTGSAWEGIATGILERGYPEHYGHAYDYGSHSELVAAKYFVGEERDNLELPWKAKSFEDQLKKELSGAGGTINLTQNLAATLGNSPADVESFSIDSNGNHGTYYTGFKRFELIYKSTNNQIATIKKGSKPYDIAHDSEGNIIKAAHKDIDKLKYDPLTQRVSKIEMTSKKLIIEFGYDHLGERVVKRVRNTSGDVLSELYYVRDSNGNTLVEYKLTYPNPKETSKPIVTVTAYIHGPLGLVGFFRNDKYYSVLLDHEGSTRLVIHQNRVVAAYDYMPYGQLMRKFGSSAEAHIAYRYTGQEYDEETGLYNYHARLYDPDIGRFYQLDPMEQYPSPYKYAGNSPVSQIDPDGQVAITLIVIGIGALLGAYFGAASANNSWNPAEWDWANKRTWIGLFAGALAGGFAAYGGLASFAYLTSLFGGSLTAAGVVTGTLAAGGAFLGAAAATNEWDPHKWDWTSPIVWNGLLTGTAVAVSLPSGFVGISRTFYSLVSNAAKILYGSAMISGFLLLGYVGGALANNFNFRMDQWDWKNPRTWFGIIEGSATVIMATGGTVKHGAFKTHFITSPGKLKGAWYRINIPAKSFTVKETPWKFFITYYKNGQKVGSQIIDITTRKGLRSIPQVWQGTTKYFFISNGRIAAGMVAMGSYTFAKYHNYRSLFEQYPNETQKIGSFLADTFGQDSFKSCFPITWQGYPSVSCDGQESTFVYTPRPQLRVFDMVDGWLLLARVAPAVLRSFKNGFSFVKSVFSGDVKAFGERNLTLGEEVDG</sequence>
<dbReference type="VEuPathDB" id="VectorBase:CPIJ040894"/>
<dbReference type="Pfam" id="PF15651">
    <property type="entry name" value="Tox-SGS"/>
    <property type="match status" value="1"/>
</dbReference>
<reference evidence="2" key="1">
    <citation type="submission" date="2007-03" db="EMBL/GenBank/DDBJ databases">
        <title>Annotation of Culex pipiens quinquefasciatus.</title>
        <authorList>
            <consortium name="The Broad Institute Genome Sequencing Platform"/>
            <person name="Atkinson P.W."/>
            <person name="Hemingway J."/>
            <person name="Christensen B.M."/>
            <person name="Higgs S."/>
            <person name="Kodira C."/>
            <person name="Hannick L."/>
            <person name="Megy K."/>
            <person name="O'Leary S."/>
            <person name="Pearson M."/>
            <person name="Haas B.J."/>
            <person name="Mauceli E."/>
            <person name="Wortman J.R."/>
            <person name="Lee N.H."/>
            <person name="Guigo R."/>
            <person name="Stanke M."/>
            <person name="Alvarado L."/>
            <person name="Amedeo P."/>
            <person name="Antoine C.H."/>
            <person name="Arensburger P."/>
            <person name="Bidwell S.L."/>
            <person name="Crawford M."/>
            <person name="Camaro F."/>
            <person name="Devon K."/>
            <person name="Engels R."/>
            <person name="Hammond M."/>
            <person name="Howarth C."/>
            <person name="Koehrsen M."/>
            <person name="Lawson D."/>
            <person name="Montgomery P."/>
            <person name="Nene V."/>
            <person name="Nusbaum C."/>
            <person name="Puiu D."/>
            <person name="Romero-Severson J."/>
            <person name="Severson D.W."/>
            <person name="Shumway M."/>
            <person name="Sisk P."/>
            <person name="Stolte C."/>
            <person name="Zeng Q."/>
            <person name="Eisenstadt E."/>
            <person name="Fraser-Liggett C."/>
            <person name="Strausberg R."/>
            <person name="Galagan J."/>
            <person name="Birren B."/>
            <person name="Collins F.H."/>
        </authorList>
    </citation>
    <scope>NUCLEOTIDE SEQUENCE [LARGE SCALE GENOMIC DNA]</scope>
    <source>
        <strain evidence="2">JHB</strain>
    </source>
</reference>
<dbReference type="Gene3D" id="2.180.10.10">
    <property type="entry name" value="RHS repeat-associated core"/>
    <property type="match status" value="1"/>
</dbReference>
<evidence type="ECO:0000313" key="2">
    <source>
        <dbReference type="EMBL" id="EDS29866.1"/>
    </source>
</evidence>
<name>B0WKJ0_CULQU</name>
<dbReference type="InterPro" id="IPR028901">
    <property type="entry name" value="Tox-SGS_dom"/>
</dbReference>
<accession>B0WKJ0</accession>
<dbReference type="VEuPathDB" id="VectorBase:CPIJ007815"/>
<dbReference type="PANTHER" id="PTHR32305:SF15">
    <property type="entry name" value="PROTEIN RHSA-RELATED"/>
    <property type="match status" value="1"/>
</dbReference>
<dbReference type="OrthoDB" id="5426877at2759"/>
<dbReference type="VEuPathDB" id="VectorBase:CQUJHB005144"/>
<dbReference type="VEuPathDB" id="VectorBase:CQUJHB010119"/>
<gene>
    <name evidence="2" type="ORF">CpipJ_CPIJ007815</name>
</gene>
<evidence type="ECO:0000259" key="1">
    <source>
        <dbReference type="Pfam" id="PF15651"/>
    </source>
</evidence>
<dbReference type="EMBL" id="DS231972">
    <property type="protein sequence ID" value="EDS29866.1"/>
    <property type="molecule type" value="Genomic_DNA"/>
</dbReference>
<dbReference type="OMA" id="MEKRWQI"/>
<feature type="domain" description="Tox-SGS" evidence="1">
    <location>
        <begin position="2096"/>
        <end position="2153"/>
    </location>
</feature>
<dbReference type="InterPro" id="IPR022385">
    <property type="entry name" value="Rhs_assc_core"/>
</dbReference>
<dbReference type="VEuPathDB" id="VectorBase:CQUJHB000493"/>
<dbReference type="VEuPathDB" id="VectorBase:CPIJ017230"/>
<dbReference type="VEuPathDB" id="VectorBase:CQUJHB005297"/>
<dbReference type="eggNOG" id="ENOG502SGPU">
    <property type="taxonomic scope" value="Eukaryota"/>
</dbReference>
<proteinExistence type="predicted"/>
<dbReference type="InParanoid" id="B0WKJ0"/>
<organism>
    <name type="scientific">Culex quinquefasciatus</name>
    <name type="common">Southern house mosquito</name>
    <name type="synonym">Culex pungens</name>
    <dbReference type="NCBI Taxonomy" id="7176"/>
    <lineage>
        <taxon>Eukaryota</taxon>
        <taxon>Metazoa</taxon>
        <taxon>Ecdysozoa</taxon>
        <taxon>Arthropoda</taxon>
        <taxon>Hexapoda</taxon>
        <taxon>Insecta</taxon>
        <taxon>Pterygota</taxon>
        <taxon>Neoptera</taxon>
        <taxon>Endopterygota</taxon>
        <taxon>Diptera</taxon>
        <taxon>Nematocera</taxon>
        <taxon>Culicoidea</taxon>
        <taxon>Culicidae</taxon>
        <taxon>Culicinae</taxon>
        <taxon>Culicini</taxon>
        <taxon>Culex</taxon>
        <taxon>Culex</taxon>
    </lineage>
</organism>
<dbReference type="PANTHER" id="PTHR32305">
    <property type="match status" value="1"/>
</dbReference>
<dbReference type="NCBIfam" id="TIGR03696">
    <property type="entry name" value="Rhs_assc_core"/>
    <property type="match status" value="1"/>
</dbReference>